<evidence type="ECO:0000313" key="1">
    <source>
        <dbReference type="EMBL" id="HGB14553.1"/>
    </source>
</evidence>
<dbReference type="AlphaFoldDB" id="A0A7C3WLI3"/>
<sequence>MVFLSVCPPAWGKQHFYTQRTAICYESADDLQEFDQKLRFMPPAHFLEIYFRQVEPAPTSSLGNLAAKIDGLLAAVCRLLRLRPQTFPRLHIILLKDGYQVQLRHRLFQPSPARPFLGYGHLLAFYESGHHTIFLSLADFHEGVLAHEMTHHLLCTAYQPPPPAQIQEAWASYVEAHLK</sequence>
<reference evidence="1" key="1">
    <citation type="journal article" date="2020" name="mSystems">
        <title>Genome- and Community-Level Interaction Insights into Carbon Utilization and Element Cycling Functions of Hydrothermarchaeota in Hydrothermal Sediment.</title>
        <authorList>
            <person name="Zhou Z."/>
            <person name="Liu Y."/>
            <person name="Xu W."/>
            <person name="Pan J."/>
            <person name="Luo Z.H."/>
            <person name="Li M."/>
        </authorList>
    </citation>
    <scope>NUCLEOTIDE SEQUENCE [LARGE SCALE GENOMIC DNA]</scope>
    <source>
        <strain evidence="1">SpSt-776</strain>
    </source>
</reference>
<name>A0A7C3WLI3_9BACT</name>
<dbReference type="EMBL" id="DTHB01000041">
    <property type="protein sequence ID" value="HGB14553.1"/>
    <property type="molecule type" value="Genomic_DNA"/>
</dbReference>
<organism evidence="1">
    <name type="scientific">Desulfobacca acetoxidans</name>
    <dbReference type="NCBI Taxonomy" id="60893"/>
    <lineage>
        <taxon>Bacteria</taxon>
        <taxon>Pseudomonadati</taxon>
        <taxon>Thermodesulfobacteriota</taxon>
        <taxon>Desulfobaccia</taxon>
        <taxon>Desulfobaccales</taxon>
        <taxon>Desulfobaccaceae</taxon>
        <taxon>Desulfobacca</taxon>
    </lineage>
</organism>
<comment type="caution">
    <text evidence="1">The sequence shown here is derived from an EMBL/GenBank/DDBJ whole genome shotgun (WGS) entry which is preliminary data.</text>
</comment>
<protein>
    <recommendedName>
        <fullName evidence="2">DUF1570 domain-containing protein</fullName>
    </recommendedName>
</protein>
<accession>A0A7C3WLI3</accession>
<proteinExistence type="predicted"/>
<gene>
    <name evidence="1" type="ORF">ENV62_04885</name>
</gene>
<evidence type="ECO:0008006" key="2">
    <source>
        <dbReference type="Google" id="ProtNLM"/>
    </source>
</evidence>